<dbReference type="Proteomes" id="UP000241394">
    <property type="component" value="Chromosome LG13"/>
</dbReference>
<feature type="transmembrane region" description="Helical" evidence="1">
    <location>
        <begin position="98"/>
        <end position="119"/>
    </location>
</feature>
<feature type="chain" id="PRO_5015341760" evidence="2">
    <location>
        <begin position="24"/>
        <end position="136"/>
    </location>
</feature>
<name>A0A2R6QTB4_ACTCC</name>
<dbReference type="OMA" id="YVPCAAS"/>
<evidence type="ECO:0000256" key="1">
    <source>
        <dbReference type="SAM" id="Phobius"/>
    </source>
</evidence>
<dbReference type="PANTHER" id="PTHR35718:SF1">
    <property type="entry name" value="EXPRESSED PROTEIN"/>
    <property type="match status" value="1"/>
</dbReference>
<dbReference type="AlphaFoldDB" id="A0A2R6QTB4"/>
<keyword evidence="2" id="KW-0732">Signal</keyword>
<keyword evidence="1" id="KW-0472">Membrane</keyword>
<dbReference type="FunCoup" id="A0A2R6QTB4">
    <property type="interactions" value="719"/>
</dbReference>
<feature type="signal peptide" evidence="2">
    <location>
        <begin position="1"/>
        <end position="23"/>
    </location>
</feature>
<dbReference type="Gramene" id="PSS14364">
    <property type="protein sequence ID" value="PSS14364"/>
    <property type="gene ID" value="CEY00_Acc14960"/>
</dbReference>
<organism evidence="3 4">
    <name type="scientific">Actinidia chinensis var. chinensis</name>
    <name type="common">Chinese soft-hair kiwi</name>
    <dbReference type="NCBI Taxonomy" id="1590841"/>
    <lineage>
        <taxon>Eukaryota</taxon>
        <taxon>Viridiplantae</taxon>
        <taxon>Streptophyta</taxon>
        <taxon>Embryophyta</taxon>
        <taxon>Tracheophyta</taxon>
        <taxon>Spermatophyta</taxon>
        <taxon>Magnoliopsida</taxon>
        <taxon>eudicotyledons</taxon>
        <taxon>Gunneridae</taxon>
        <taxon>Pentapetalae</taxon>
        <taxon>asterids</taxon>
        <taxon>Ericales</taxon>
        <taxon>Actinidiaceae</taxon>
        <taxon>Actinidia</taxon>
    </lineage>
</organism>
<dbReference type="STRING" id="1590841.A0A2R6QTB4"/>
<accession>A0A2R6QTB4</accession>
<gene>
    <name evidence="3" type="ORF">CEY00_Acc14960</name>
</gene>
<evidence type="ECO:0000256" key="2">
    <source>
        <dbReference type="SAM" id="SignalP"/>
    </source>
</evidence>
<dbReference type="EMBL" id="NKQK01000013">
    <property type="protein sequence ID" value="PSS14364.1"/>
    <property type="molecule type" value="Genomic_DNA"/>
</dbReference>
<dbReference type="PANTHER" id="PTHR35718">
    <property type="entry name" value="EXPRESSED PROTEIN"/>
    <property type="match status" value="1"/>
</dbReference>
<keyword evidence="4" id="KW-1185">Reference proteome</keyword>
<evidence type="ECO:0000313" key="3">
    <source>
        <dbReference type="EMBL" id="PSS14364.1"/>
    </source>
</evidence>
<evidence type="ECO:0000313" key="4">
    <source>
        <dbReference type="Proteomes" id="UP000241394"/>
    </source>
</evidence>
<dbReference type="OrthoDB" id="1929763at2759"/>
<proteinExistence type="predicted"/>
<sequence length="136" mass="14354">MKPMAMVSILIFILLSFLSSTRAQVRAPHGIVYESPMAFSPSTFDFFHPNTKNPGSEDPCVISNCSPLPLAATVASSLAYESRSTQEKGGGQVGAGGVAGIVLGFVCAVLLAMGVYYIVVKRRANLSRTNSVQPDA</sequence>
<keyword evidence="1" id="KW-0812">Transmembrane</keyword>
<reference evidence="4" key="2">
    <citation type="journal article" date="2018" name="BMC Genomics">
        <title>A manually annotated Actinidia chinensis var. chinensis (kiwifruit) genome highlights the challenges associated with draft genomes and gene prediction in plants.</title>
        <authorList>
            <person name="Pilkington S.M."/>
            <person name="Crowhurst R."/>
            <person name="Hilario E."/>
            <person name="Nardozza S."/>
            <person name="Fraser L."/>
            <person name="Peng Y."/>
            <person name="Gunaseelan K."/>
            <person name="Simpson R."/>
            <person name="Tahir J."/>
            <person name="Deroles S.C."/>
            <person name="Templeton K."/>
            <person name="Luo Z."/>
            <person name="Davy M."/>
            <person name="Cheng C."/>
            <person name="McNeilage M."/>
            <person name="Scaglione D."/>
            <person name="Liu Y."/>
            <person name="Zhang Q."/>
            <person name="Datson P."/>
            <person name="De Silva N."/>
            <person name="Gardiner S.E."/>
            <person name="Bassett H."/>
            <person name="Chagne D."/>
            <person name="McCallum J."/>
            <person name="Dzierzon H."/>
            <person name="Deng C."/>
            <person name="Wang Y.Y."/>
            <person name="Barron L."/>
            <person name="Manako K."/>
            <person name="Bowen J."/>
            <person name="Foster T.M."/>
            <person name="Erridge Z.A."/>
            <person name="Tiffin H."/>
            <person name="Waite C.N."/>
            <person name="Davies K.M."/>
            <person name="Grierson E.P."/>
            <person name="Laing W.A."/>
            <person name="Kirk R."/>
            <person name="Chen X."/>
            <person name="Wood M."/>
            <person name="Montefiori M."/>
            <person name="Brummell D.A."/>
            <person name="Schwinn K.E."/>
            <person name="Catanach A."/>
            <person name="Fullerton C."/>
            <person name="Li D."/>
            <person name="Meiyalaghan S."/>
            <person name="Nieuwenhuizen N."/>
            <person name="Read N."/>
            <person name="Prakash R."/>
            <person name="Hunter D."/>
            <person name="Zhang H."/>
            <person name="McKenzie M."/>
            <person name="Knabel M."/>
            <person name="Harris A."/>
            <person name="Allan A.C."/>
            <person name="Gleave A."/>
            <person name="Chen A."/>
            <person name="Janssen B.J."/>
            <person name="Plunkett B."/>
            <person name="Ampomah-Dwamena C."/>
            <person name="Voogd C."/>
            <person name="Leif D."/>
            <person name="Lafferty D."/>
            <person name="Souleyre E.J.F."/>
            <person name="Varkonyi-Gasic E."/>
            <person name="Gambi F."/>
            <person name="Hanley J."/>
            <person name="Yao J.L."/>
            <person name="Cheung J."/>
            <person name="David K.M."/>
            <person name="Warren B."/>
            <person name="Marsh K."/>
            <person name="Snowden K.C."/>
            <person name="Lin-Wang K."/>
            <person name="Brian L."/>
            <person name="Martinez-Sanchez M."/>
            <person name="Wang M."/>
            <person name="Ileperuma N."/>
            <person name="Macnee N."/>
            <person name="Campin R."/>
            <person name="McAtee P."/>
            <person name="Drummond R.S.M."/>
            <person name="Espley R.V."/>
            <person name="Ireland H.S."/>
            <person name="Wu R."/>
            <person name="Atkinson R.G."/>
            <person name="Karunairetnam S."/>
            <person name="Bulley S."/>
            <person name="Chunkath S."/>
            <person name="Hanley Z."/>
            <person name="Storey R."/>
            <person name="Thrimawithana A.H."/>
            <person name="Thomson S."/>
            <person name="David C."/>
            <person name="Testolin R."/>
            <person name="Huang H."/>
            <person name="Hellens R.P."/>
            <person name="Schaffer R.J."/>
        </authorList>
    </citation>
    <scope>NUCLEOTIDE SEQUENCE [LARGE SCALE GENOMIC DNA]</scope>
    <source>
        <strain evidence="4">cv. Red5</strain>
    </source>
</reference>
<dbReference type="InParanoid" id="A0A2R6QTB4"/>
<reference evidence="3 4" key="1">
    <citation type="submission" date="2017-07" db="EMBL/GenBank/DDBJ databases">
        <title>An improved, manually edited Actinidia chinensis var. chinensis (kiwifruit) genome highlights the challenges associated with draft genomes and gene prediction in plants.</title>
        <authorList>
            <person name="Pilkington S."/>
            <person name="Crowhurst R."/>
            <person name="Hilario E."/>
            <person name="Nardozza S."/>
            <person name="Fraser L."/>
            <person name="Peng Y."/>
            <person name="Gunaseelan K."/>
            <person name="Simpson R."/>
            <person name="Tahir J."/>
            <person name="Deroles S."/>
            <person name="Templeton K."/>
            <person name="Luo Z."/>
            <person name="Davy M."/>
            <person name="Cheng C."/>
            <person name="Mcneilage M."/>
            <person name="Scaglione D."/>
            <person name="Liu Y."/>
            <person name="Zhang Q."/>
            <person name="Datson P."/>
            <person name="De Silva N."/>
            <person name="Gardiner S."/>
            <person name="Bassett H."/>
            <person name="Chagne D."/>
            <person name="Mccallum J."/>
            <person name="Dzierzon H."/>
            <person name="Deng C."/>
            <person name="Wang Y.-Y."/>
            <person name="Barron N."/>
            <person name="Manako K."/>
            <person name="Bowen J."/>
            <person name="Foster T."/>
            <person name="Erridge Z."/>
            <person name="Tiffin H."/>
            <person name="Waite C."/>
            <person name="Davies K."/>
            <person name="Grierson E."/>
            <person name="Laing W."/>
            <person name="Kirk R."/>
            <person name="Chen X."/>
            <person name="Wood M."/>
            <person name="Montefiori M."/>
            <person name="Brummell D."/>
            <person name="Schwinn K."/>
            <person name="Catanach A."/>
            <person name="Fullerton C."/>
            <person name="Li D."/>
            <person name="Meiyalaghan S."/>
            <person name="Nieuwenhuizen N."/>
            <person name="Read N."/>
            <person name="Prakash R."/>
            <person name="Hunter D."/>
            <person name="Zhang H."/>
            <person name="Mckenzie M."/>
            <person name="Knabel M."/>
            <person name="Harris A."/>
            <person name="Allan A."/>
            <person name="Chen A."/>
            <person name="Janssen B."/>
            <person name="Plunkett B."/>
            <person name="Dwamena C."/>
            <person name="Voogd C."/>
            <person name="Leif D."/>
            <person name="Lafferty D."/>
            <person name="Souleyre E."/>
            <person name="Varkonyi-Gasic E."/>
            <person name="Gambi F."/>
            <person name="Hanley J."/>
            <person name="Yao J.-L."/>
            <person name="Cheung J."/>
            <person name="David K."/>
            <person name="Warren B."/>
            <person name="Marsh K."/>
            <person name="Snowden K."/>
            <person name="Lin-Wang K."/>
            <person name="Brian L."/>
            <person name="Martinez-Sanchez M."/>
            <person name="Wang M."/>
            <person name="Ileperuma N."/>
            <person name="Macnee N."/>
            <person name="Campin R."/>
            <person name="Mcatee P."/>
            <person name="Drummond R."/>
            <person name="Espley R."/>
            <person name="Ireland H."/>
            <person name="Wu R."/>
            <person name="Atkinson R."/>
            <person name="Karunairetnam S."/>
            <person name="Bulley S."/>
            <person name="Chunkath S."/>
            <person name="Hanley Z."/>
            <person name="Storey R."/>
            <person name="Thrimawithana A."/>
            <person name="Thomson S."/>
            <person name="David C."/>
            <person name="Testolin R."/>
        </authorList>
    </citation>
    <scope>NUCLEOTIDE SEQUENCE [LARGE SCALE GENOMIC DNA]</scope>
    <source>
        <strain evidence="4">cv. Red5</strain>
        <tissue evidence="3">Young leaf</tissue>
    </source>
</reference>
<comment type="caution">
    <text evidence="3">The sequence shown here is derived from an EMBL/GenBank/DDBJ whole genome shotgun (WGS) entry which is preliminary data.</text>
</comment>
<keyword evidence="1" id="KW-1133">Transmembrane helix</keyword>
<protein>
    <submittedName>
        <fullName evidence="3">Mycophenolic acid acyl-glucuronide esterase</fullName>
    </submittedName>
</protein>